<dbReference type="Pfam" id="PF03514">
    <property type="entry name" value="GRAS"/>
    <property type="match status" value="1"/>
</dbReference>
<feature type="short sequence motif" description="VHIID" evidence="3">
    <location>
        <begin position="380"/>
        <end position="384"/>
    </location>
</feature>
<reference evidence="6" key="1">
    <citation type="journal article" date="2019" name="Curr. Biol.">
        <title>Genome Sequence of Striga asiatica Provides Insight into the Evolution of Plant Parasitism.</title>
        <authorList>
            <person name="Yoshida S."/>
            <person name="Kim S."/>
            <person name="Wafula E.K."/>
            <person name="Tanskanen J."/>
            <person name="Kim Y.M."/>
            <person name="Honaas L."/>
            <person name="Yang Z."/>
            <person name="Spallek T."/>
            <person name="Conn C.E."/>
            <person name="Ichihashi Y."/>
            <person name="Cheong K."/>
            <person name="Cui S."/>
            <person name="Der J.P."/>
            <person name="Gundlach H."/>
            <person name="Jiao Y."/>
            <person name="Hori C."/>
            <person name="Ishida J.K."/>
            <person name="Kasahara H."/>
            <person name="Kiba T."/>
            <person name="Kim M.S."/>
            <person name="Koo N."/>
            <person name="Laohavisit A."/>
            <person name="Lee Y.H."/>
            <person name="Lumba S."/>
            <person name="McCourt P."/>
            <person name="Mortimer J.C."/>
            <person name="Mutuku J.M."/>
            <person name="Nomura T."/>
            <person name="Sasaki-Sekimoto Y."/>
            <person name="Seto Y."/>
            <person name="Wang Y."/>
            <person name="Wakatake T."/>
            <person name="Sakakibara H."/>
            <person name="Demura T."/>
            <person name="Yamaguchi S."/>
            <person name="Yoneyama K."/>
            <person name="Manabe R.I."/>
            <person name="Nelson D.C."/>
            <person name="Schulman A.H."/>
            <person name="Timko M.P."/>
            <person name="dePamphilis C.W."/>
            <person name="Choi D."/>
            <person name="Shirasu K."/>
        </authorList>
    </citation>
    <scope>NUCLEOTIDE SEQUENCE [LARGE SCALE GENOMIC DNA]</scope>
    <source>
        <strain evidence="6">cv. UVA1</strain>
    </source>
</reference>
<name>A0A5A7P7Y6_STRAF</name>
<accession>A0A5A7P7Y6</accession>
<feature type="compositionally biased region" description="Basic and acidic residues" evidence="4">
    <location>
        <begin position="179"/>
        <end position="188"/>
    </location>
</feature>
<feature type="region of interest" description="Disordered" evidence="4">
    <location>
        <begin position="105"/>
        <end position="129"/>
    </location>
</feature>
<protein>
    <submittedName>
        <fullName evidence="5">GRAS family transcription factor</fullName>
    </submittedName>
</protein>
<organism evidence="5 6">
    <name type="scientific">Striga asiatica</name>
    <name type="common">Asiatic witchweed</name>
    <name type="synonym">Buchnera asiatica</name>
    <dbReference type="NCBI Taxonomy" id="4170"/>
    <lineage>
        <taxon>Eukaryota</taxon>
        <taxon>Viridiplantae</taxon>
        <taxon>Streptophyta</taxon>
        <taxon>Embryophyta</taxon>
        <taxon>Tracheophyta</taxon>
        <taxon>Spermatophyta</taxon>
        <taxon>Magnoliopsida</taxon>
        <taxon>eudicotyledons</taxon>
        <taxon>Gunneridae</taxon>
        <taxon>Pentapetalae</taxon>
        <taxon>asterids</taxon>
        <taxon>lamiids</taxon>
        <taxon>Lamiales</taxon>
        <taxon>Orobanchaceae</taxon>
        <taxon>Buchnereae</taxon>
        <taxon>Striga</taxon>
    </lineage>
</organism>
<proteinExistence type="inferred from homology"/>
<keyword evidence="6" id="KW-1185">Reference proteome</keyword>
<evidence type="ECO:0000256" key="2">
    <source>
        <dbReference type="ARBA" id="ARBA00023163"/>
    </source>
</evidence>
<dbReference type="AlphaFoldDB" id="A0A5A7P7Y6"/>
<evidence type="ECO:0000313" key="6">
    <source>
        <dbReference type="Proteomes" id="UP000325081"/>
    </source>
</evidence>
<evidence type="ECO:0000256" key="4">
    <source>
        <dbReference type="SAM" id="MobiDB-lite"/>
    </source>
</evidence>
<dbReference type="PROSITE" id="PS50985">
    <property type="entry name" value="GRAS"/>
    <property type="match status" value="1"/>
</dbReference>
<comment type="caution">
    <text evidence="5">The sequence shown here is derived from an EMBL/GenBank/DDBJ whole genome shotgun (WGS) entry which is preliminary data.</text>
</comment>
<feature type="region of interest" description="VHIID" evidence="3">
    <location>
        <begin position="349"/>
        <end position="414"/>
    </location>
</feature>
<feature type="region of interest" description="SAW" evidence="3">
    <location>
        <begin position="569"/>
        <end position="644"/>
    </location>
</feature>
<dbReference type="PANTHER" id="PTHR31636">
    <property type="entry name" value="OSJNBA0084A10.13 PROTEIN-RELATED"/>
    <property type="match status" value="1"/>
</dbReference>
<dbReference type="EMBL" id="BKCP01002891">
    <property type="protein sequence ID" value="GER28598.1"/>
    <property type="molecule type" value="Genomic_DNA"/>
</dbReference>
<feature type="region of interest" description="Leucine repeat I (LRI)" evidence="3">
    <location>
        <begin position="270"/>
        <end position="330"/>
    </location>
</feature>
<gene>
    <name evidence="5" type="ORF">STAS_04409</name>
</gene>
<comment type="similarity">
    <text evidence="3">Belongs to the GRAS family.</text>
</comment>
<evidence type="ECO:0000256" key="1">
    <source>
        <dbReference type="ARBA" id="ARBA00023015"/>
    </source>
</evidence>
<keyword evidence="1" id="KW-0805">Transcription regulation</keyword>
<feature type="region of interest" description="Leucine repeat II (LRII)" evidence="3">
    <location>
        <begin position="430"/>
        <end position="462"/>
    </location>
</feature>
<dbReference type="InterPro" id="IPR005202">
    <property type="entry name" value="TF_GRAS"/>
</dbReference>
<feature type="region of interest" description="Disordered" evidence="4">
    <location>
        <begin position="242"/>
        <end position="263"/>
    </location>
</feature>
<evidence type="ECO:0000313" key="5">
    <source>
        <dbReference type="EMBL" id="GER28598.1"/>
    </source>
</evidence>
<sequence length="646" mass="73789">MDTSFHGFLNPSSQLQMGIQSGESPALEFDFPIIDELGIHLLPNTPLPTSLSAIDQDCDFSNSPLLRYINEMLMEEDMENQTHMLQESLHFQAKEKSFYEAIGKRYPPSPGPNPARCLESPDYDSSNNPYSWSSSSSDCGGYLIHIVNSGRVNGRNPFTGFNSGILDIVGEPVKESDFRAKRNRHNVDNEPELENEERSSKIRARDSDIDKLTGEFDSMLLNSMGEGREKYGAYREELKNALKKDKQPRAAAKTRKARAAKKQSKKKEVIDLRALLISCAQAIAVDDTHNANELLKKIREHSSPGGDPGQRLAHYFADALEARLAGGRSPIYKPIAARKTKASDYLRAYYTSLASAPFKKISNFASIRTIINKSRTADKVHVIDFGILYGFQWPTFIQRLAKRENGPPRVKITGIDFPQPGFRPAERVEDTGRRLARYAEKFGVPFEYNAIARKWENIRPKDLKIEKDEYLAVTCMYRGKNLPDESVMGQSCSRTKVLDLIRKIKPDIFIHGVVNGTYGAPFFLTRFREVLYHFSALFDMLEACVPREITERTLIEKEMFGKETFNVVACEGWERVERPETYKQWQVRNMRAGFEQVAFDREIVRDAMEKVKMYFHKDFLINEQSKWVLLGWRGRIVNAISCWKPV</sequence>
<dbReference type="OrthoDB" id="907585at2759"/>
<dbReference type="Proteomes" id="UP000325081">
    <property type="component" value="Unassembled WGS sequence"/>
</dbReference>
<feature type="compositionally biased region" description="Basic residues" evidence="4">
    <location>
        <begin position="252"/>
        <end position="263"/>
    </location>
</feature>
<keyword evidence="2" id="KW-0804">Transcription</keyword>
<comment type="caution">
    <text evidence="3">Lacks conserved residue(s) required for the propagation of feature annotation.</text>
</comment>
<evidence type="ECO:0000256" key="3">
    <source>
        <dbReference type="PROSITE-ProRule" id="PRU01191"/>
    </source>
</evidence>
<feature type="region of interest" description="Disordered" evidence="4">
    <location>
        <begin position="179"/>
        <end position="202"/>
    </location>
</feature>